<protein>
    <submittedName>
        <fullName evidence="2">Glutathione S-transferase</fullName>
    </submittedName>
</protein>
<dbReference type="InterPro" id="IPR004045">
    <property type="entry name" value="Glutathione_S-Trfase_N"/>
</dbReference>
<organism evidence="2 3">
    <name type="scientific">Aureibacter tunicatorum</name>
    <dbReference type="NCBI Taxonomy" id="866807"/>
    <lineage>
        <taxon>Bacteria</taxon>
        <taxon>Pseudomonadati</taxon>
        <taxon>Bacteroidota</taxon>
        <taxon>Cytophagia</taxon>
        <taxon>Cytophagales</taxon>
        <taxon>Persicobacteraceae</taxon>
        <taxon>Aureibacter</taxon>
    </lineage>
</organism>
<evidence type="ECO:0000259" key="1">
    <source>
        <dbReference type="Pfam" id="PF13417"/>
    </source>
</evidence>
<dbReference type="SUPFAM" id="SSF52833">
    <property type="entry name" value="Thioredoxin-like"/>
    <property type="match status" value="1"/>
</dbReference>
<dbReference type="InterPro" id="IPR036282">
    <property type="entry name" value="Glutathione-S-Trfase_C_sf"/>
</dbReference>
<comment type="caution">
    <text evidence="2">The sequence shown here is derived from an EMBL/GenBank/DDBJ whole genome shotgun (WGS) entry which is preliminary data.</text>
</comment>
<sequence>MMPSNKILILHRTLGSPYSQKIMAMLDYSQANWMSVIAPKGVPRPIQEKLANNYSRRIPILQIGADIYCDTDLISKQIAIETNNNYLDRTCLKQEEREFIDYCENEIFISMLVSLSPIDFIIGYFRSIPPKEAFEFLKDRIKIKKKHPEFNLNQGKSKEAHIQASIEFIHKMDNMLSKRKFLFNDLQPTLSDFTAYNHIWYHYQLNKLKLAKDTRHIIPWLERIDSFNSSNLKELKPETALEIAESNSPLKIPESMNNSSRIGKKISFSINDKVGEITSPIHGVLAGEDNYKIILKHHINSSNFVHIHIPKQCYGACG</sequence>
<dbReference type="Gene3D" id="3.40.30.110">
    <property type="match status" value="2"/>
</dbReference>
<dbReference type="AlphaFoldDB" id="A0AAE3XPV8"/>
<accession>A0AAE3XPV8</accession>
<dbReference type="Pfam" id="PF13417">
    <property type="entry name" value="GST_N_3"/>
    <property type="match status" value="1"/>
</dbReference>
<dbReference type="EMBL" id="JAVDQD010000002">
    <property type="protein sequence ID" value="MDR6239149.1"/>
    <property type="molecule type" value="Genomic_DNA"/>
</dbReference>
<dbReference type="Proteomes" id="UP001185092">
    <property type="component" value="Unassembled WGS sequence"/>
</dbReference>
<feature type="domain" description="GST N-terminal" evidence="1">
    <location>
        <begin position="10"/>
        <end position="78"/>
    </location>
</feature>
<dbReference type="RefSeq" id="WP_338390275.1">
    <property type="nucleotide sequence ID" value="NZ_AP025305.1"/>
</dbReference>
<keyword evidence="3" id="KW-1185">Reference proteome</keyword>
<reference evidence="2" key="1">
    <citation type="submission" date="2023-07" db="EMBL/GenBank/DDBJ databases">
        <title>Genomic Encyclopedia of Type Strains, Phase IV (KMG-IV): sequencing the most valuable type-strain genomes for metagenomic binning, comparative biology and taxonomic classification.</title>
        <authorList>
            <person name="Goeker M."/>
        </authorList>
    </citation>
    <scope>NUCLEOTIDE SEQUENCE</scope>
    <source>
        <strain evidence="2">DSM 26174</strain>
    </source>
</reference>
<dbReference type="SUPFAM" id="SSF47616">
    <property type="entry name" value="GST C-terminal domain-like"/>
    <property type="match status" value="1"/>
</dbReference>
<name>A0AAE3XPV8_9BACT</name>
<evidence type="ECO:0000313" key="2">
    <source>
        <dbReference type="EMBL" id="MDR6239149.1"/>
    </source>
</evidence>
<evidence type="ECO:0000313" key="3">
    <source>
        <dbReference type="Proteomes" id="UP001185092"/>
    </source>
</evidence>
<dbReference type="InterPro" id="IPR036249">
    <property type="entry name" value="Thioredoxin-like_sf"/>
</dbReference>
<gene>
    <name evidence="2" type="ORF">HNQ88_002186</name>
</gene>
<proteinExistence type="predicted"/>